<name>A0AAE3AVM8_9FIRM</name>
<keyword evidence="3" id="KW-1185">Reference proteome</keyword>
<gene>
    <name evidence="2" type="ORF">LKD45_13045</name>
</gene>
<reference evidence="2 3" key="1">
    <citation type="submission" date="2021-10" db="EMBL/GenBank/DDBJ databases">
        <title>Anaerobic single-cell dispensing facilitates the cultivation of human gut bacteria.</title>
        <authorList>
            <person name="Afrizal A."/>
        </authorList>
    </citation>
    <scope>NUCLEOTIDE SEQUENCE [LARGE SCALE GENOMIC DNA]</scope>
    <source>
        <strain evidence="2 3">CLA-AA-H244</strain>
    </source>
</reference>
<dbReference type="Pfam" id="PF00534">
    <property type="entry name" value="Glycos_transf_1"/>
    <property type="match status" value="1"/>
</dbReference>
<accession>A0AAE3AVM8</accession>
<sequence>MRVLWVCNIMLPVIAQALSQEYSVREGWLSGILGRYLETENGAELSAADVTDSAASPGGRQQGAETAAALTLGIAFPVAPGREELSQRLQLGSYKKEVACYGFAEDLEHPERYDSAMEARFLQILEDFQPDMVHIFGTEFPHGYACAKVFHRPERTLVGLQGLCISCADNYMADLPENVQNSRTLRDILKKDSIRQQQEKFYQRAENEKKLLLSVGHVTGRTTFDKTISLEINPSLVYHTMNETMRPQFYSGCWEIEKTVPGEIFISQGDYPLKGFHYLLQAMQEILQNCPEAHIKVAGISVLGVNGIKSRIKISAYGKYLRRLILKNRLEGKVRVLGNLSAEEMKREYLSAQIFVCPSAVENSPNSVAEGQLLGVPVAASRTGGIPDVVKDGVSGLLFEKGNIHELAACVSRILTDKQLAKELSASERKTAAKLYNGENNYQKLIEIYQSIE</sequence>
<evidence type="ECO:0000259" key="1">
    <source>
        <dbReference type="Pfam" id="PF00534"/>
    </source>
</evidence>
<dbReference type="Proteomes" id="UP001199355">
    <property type="component" value="Unassembled WGS sequence"/>
</dbReference>
<protein>
    <submittedName>
        <fullName evidence="2">Glycosyltransferase family 4 protein</fullName>
    </submittedName>
</protein>
<dbReference type="PANTHER" id="PTHR45947:SF3">
    <property type="entry name" value="SULFOQUINOVOSYL TRANSFERASE SQD2"/>
    <property type="match status" value="1"/>
</dbReference>
<proteinExistence type="predicted"/>
<dbReference type="SUPFAM" id="SSF53756">
    <property type="entry name" value="UDP-Glycosyltransferase/glycogen phosphorylase"/>
    <property type="match status" value="1"/>
</dbReference>
<dbReference type="PANTHER" id="PTHR45947">
    <property type="entry name" value="SULFOQUINOVOSYL TRANSFERASE SQD2"/>
    <property type="match status" value="1"/>
</dbReference>
<organism evidence="2 3">
    <name type="scientific">Gallintestinimicrobium propionicum</name>
    <dbReference type="NCBI Taxonomy" id="2981770"/>
    <lineage>
        <taxon>Bacteria</taxon>
        <taxon>Bacillati</taxon>
        <taxon>Bacillota</taxon>
        <taxon>Clostridia</taxon>
        <taxon>Lachnospirales</taxon>
        <taxon>Lachnospiraceae</taxon>
        <taxon>Gallintestinimicrobium</taxon>
    </lineage>
</organism>
<feature type="domain" description="Glycosyl transferase family 1" evidence="1">
    <location>
        <begin position="272"/>
        <end position="430"/>
    </location>
</feature>
<dbReference type="EMBL" id="JAJEQF010000041">
    <property type="protein sequence ID" value="MCC2168606.1"/>
    <property type="molecule type" value="Genomic_DNA"/>
</dbReference>
<dbReference type="InterPro" id="IPR050194">
    <property type="entry name" value="Glycosyltransferase_grp1"/>
</dbReference>
<dbReference type="Gene3D" id="3.40.50.2000">
    <property type="entry name" value="Glycogen Phosphorylase B"/>
    <property type="match status" value="2"/>
</dbReference>
<evidence type="ECO:0000313" key="3">
    <source>
        <dbReference type="Proteomes" id="UP001199355"/>
    </source>
</evidence>
<dbReference type="GO" id="GO:0016757">
    <property type="term" value="F:glycosyltransferase activity"/>
    <property type="evidence" value="ECO:0007669"/>
    <property type="project" value="InterPro"/>
</dbReference>
<dbReference type="InterPro" id="IPR001296">
    <property type="entry name" value="Glyco_trans_1"/>
</dbReference>
<dbReference type="RefSeq" id="WP_308728793.1">
    <property type="nucleotide sequence ID" value="NZ_JAJEQF010000041.1"/>
</dbReference>
<comment type="caution">
    <text evidence="2">The sequence shown here is derived from an EMBL/GenBank/DDBJ whole genome shotgun (WGS) entry which is preliminary data.</text>
</comment>
<dbReference type="AlphaFoldDB" id="A0AAE3AVM8"/>
<dbReference type="CDD" id="cd03801">
    <property type="entry name" value="GT4_PimA-like"/>
    <property type="match status" value="1"/>
</dbReference>
<evidence type="ECO:0000313" key="2">
    <source>
        <dbReference type="EMBL" id="MCC2168606.1"/>
    </source>
</evidence>